<dbReference type="AlphaFoldDB" id="A0A4U5LV68"/>
<keyword evidence="3" id="KW-1185">Reference proteome</keyword>
<organism evidence="2 3">
    <name type="scientific">Steinernema carpocapsae</name>
    <name type="common">Entomopathogenic nematode</name>
    <dbReference type="NCBI Taxonomy" id="34508"/>
    <lineage>
        <taxon>Eukaryota</taxon>
        <taxon>Metazoa</taxon>
        <taxon>Ecdysozoa</taxon>
        <taxon>Nematoda</taxon>
        <taxon>Chromadorea</taxon>
        <taxon>Rhabditida</taxon>
        <taxon>Tylenchina</taxon>
        <taxon>Panagrolaimomorpha</taxon>
        <taxon>Strongyloidoidea</taxon>
        <taxon>Steinernematidae</taxon>
        <taxon>Steinernema</taxon>
    </lineage>
</organism>
<feature type="compositionally biased region" description="Basic and acidic residues" evidence="1">
    <location>
        <begin position="117"/>
        <end position="128"/>
    </location>
</feature>
<evidence type="ECO:0000256" key="1">
    <source>
        <dbReference type="SAM" id="MobiDB-lite"/>
    </source>
</evidence>
<dbReference type="EMBL" id="AZBU02000012">
    <property type="protein sequence ID" value="TKR60034.1"/>
    <property type="molecule type" value="Genomic_DNA"/>
</dbReference>
<reference evidence="2 3" key="2">
    <citation type="journal article" date="2019" name="G3 (Bethesda)">
        <title>Hybrid Assembly of the Genome of the Entomopathogenic Nematode Steinernema carpocapsae Identifies the X-Chromosome.</title>
        <authorList>
            <person name="Serra L."/>
            <person name="Macchietto M."/>
            <person name="Macias-Munoz A."/>
            <person name="McGill C.J."/>
            <person name="Rodriguez I.M."/>
            <person name="Rodriguez B."/>
            <person name="Murad R."/>
            <person name="Mortazavi A."/>
        </authorList>
    </citation>
    <scope>NUCLEOTIDE SEQUENCE [LARGE SCALE GENOMIC DNA]</scope>
    <source>
        <strain evidence="2 3">ALL</strain>
    </source>
</reference>
<dbReference type="OrthoDB" id="5853941at2759"/>
<protein>
    <submittedName>
        <fullName evidence="2">Uncharacterized protein</fullName>
    </submittedName>
</protein>
<reference evidence="2 3" key="1">
    <citation type="journal article" date="2015" name="Genome Biol.">
        <title>Comparative genomics of Steinernema reveals deeply conserved gene regulatory networks.</title>
        <authorList>
            <person name="Dillman A.R."/>
            <person name="Macchietto M."/>
            <person name="Porter C.F."/>
            <person name="Rogers A."/>
            <person name="Williams B."/>
            <person name="Antoshechkin I."/>
            <person name="Lee M.M."/>
            <person name="Goodwin Z."/>
            <person name="Lu X."/>
            <person name="Lewis E.E."/>
            <person name="Goodrich-Blair H."/>
            <person name="Stock S.P."/>
            <person name="Adams B.J."/>
            <person name="Sternberg P.W."/>
            <person name="Mortazavi A."/>
        </authorList>
    </citation>
    <scope>NUCLEOTIDE SEQUENCE [LARGE SCALE GENOMIC DNA]</scope>
    <source>
        <strain evidence="2 3">ALL</strain>
    </source>
</reference>
<gene>
    <name evidence="2" type="ORF">L596_029624</name>
</gene>
<dbReference type="STRING" id="34508.A0A4U5LV68"/>
<evidence type="ECO:0000313" key="2">
    <source>
        <dbReference type="EMBL" id="TKR60034.1"/>
    </source>
</evidence>
<accession>A0A4U5LV68</accession>
<name>A0A4U5LV68_STECR</name>
<feature type="region of interest" description="Disordered" evidence="1">
    <location>
        <begin position="117"/>
        <end position="181"/>
    </location>
</feature>
<sequence length="181" mass="21265">MRSVRLIFGRSPKWPTLMSEGKTPSFKYTIDIDTYLELLKENLSTLSQIALENADCMRAENKANYDIRNKRLFVGILSQEKTFSCDDHTTKSCAHGSHTMSDLDYSDDDYWTEEWRRRREDREKRETAAAEEDEEPKNIPDKEMAQQYLFGVPRTFRSRPAARRSPRTKPRSTSLWPMCQL</sequence>
<dbReference type="Proteomes" id="UP000298663">
    <property type="component" value="Unassembled WGS sequence"/>
</dbReference>
<proteinExistence type="predicted"/>
<comment type="caution">
    <text evidence="2">The sequence shown here is derived from an EMBL/GenBank/DDBJ whole genome shotgun (WGS) entry which is preliminary data.</text>
</comment>
<evidence type="ECO:0000313" key="3">
    <source>
        <dbReference type="Proteomes" id="UP000298663"/>
    </source>
</evidence>
<feature type="compositionally biased region" description="Basic residues" evidence="1">
    <location>
        <begin position="156"/>
        <end position="170"/>
    </location>
</feature>